<name>A0AAP0F7H2_9MAGN</name>
<reference evidence="1 2" key="1">
    <citation type="submission" date="2024-01" db="EMBL/GenBank/DDBJ databases">
        <title>Genome assemblies of Stephania.</title>
        <authorList>
            <person name="Yang L."/>
        </authorList>
    </citation>
    <scope>NUCLEOTIDE SEQUENCE [LARGE SCALE GENOMIC DNA]</scope>
    <source>
        <strain evidence="1">JXDWG</strain>
        <tissue evidence="1">Leaf</tissue>
    </source>
</reference>
<gene>
    <name evidence="1" type="ORF">Scep_022151</name>
</gene>
<evidence type="ECO:0000313" key="2">
    <source>
        <dbReference type="Proteomes" id="UP001419268"/>
    </source>
</evidence>
<sequence length="72" mass="8361">MDVEVCAIDFLLQARVEEEEFDGLDGSTIFLRVAAKDNLRRLSIFTDGLGHNRSCLYYFDILVLFRVFVDLR</sequence>
<dbReference type="Proteomes" id="UP001419268">
    <property type="component" value="Unassembled WGS sequence"/>
</dbReference>
<accession>A0AAP0F7H2</accession>
<dbReference type="AlphaFoldDB" id="A0AAP0F7H2"/>
<keyword evidence="2" id="KW-1185">Reference proteome</keyword>
<evidence type="ECO:0000313" key="1">
    <source>
        <dbReference type="EMBL" id="KAK9105307.1"/>
    </source>
</evidence>
<protein>
    <submittedName>
        <fullName evidence="1">Uncharacterized protein</fullName>
    </submittedName>
</protein>
<organism evidence="1 2">
    <name type="scientific">Stephania cephalantha</name>
    <dbReference type="NCBI Taxonomy" id="152367"/>
    <lineage>
        <taxon>Eukaryota</taxon>
        <taxon>Viridiplantae</taxon>
        <taxon>Streptophyta</taxon>
        <taxon>Embryophyta</taxon>
        <taxon>Tracheophyta</taxon>
        <taxon>Spermatophyta</taxon>
        <taxon>Magnoliopsida</taxon>
        <taxon>Ranunculales</taxon>
        <taxon>Menispermaceae</taxon>
        <taxon>Menispermoideae</taxon>
        <taxon>Cissampelideae</taxon>
        <taxon>Stephania</taxon>
    </lineage>
</organism>
<dbReference type="EMBL" id="JBBNAG010000009">
    <property type="protein sequence ID" value="KAK9105307.1"/>
    <property type="molecule type" value="Genomic_DNA"/>
</dbReference>
<proteinExistence type="predicted"/>
<comment type="caution">
    <text evidence="1">The sequence shown here is derived from an EMBL/GenBank/DDBJ whole genome shotgun (WGS) entry which is preliminary data.</text>
</comment>